<proteinExistence type="predicted"/>
<evidence type="ECO:0000313" key="2">
    <source>
        <dbReference type="Proteomes" id="UP001234297"/>
    </source>
</evidence>
<keyword evidence="2" id="KW-1185">Reference proteome</keyword>
<gene>
    <name evidence="1" type="ORF">MRB53_024008</name>
</gene>
<evidence type="ECO:0000313" key="1">
    <source>
        <dbReference type="EMBL" id="KAJ8630685.1"/>
    </source>
</evidence>
<dbReference type="Proteomes" id="UP001234297">
    <property type="component" value="Chromosome 7"/>
</dbReference>
<protein>
    <submittedName>
        <fullName evidence="1">Uncharacterized protein</fullName>
    </submittedName>
</protein>
<dbReference type="EMBL" id="CM056815">
    <property type="protein sequence ID" value="KAJ8630685.1"/>
    <property type="molecule type" value="Genomic_DNA"/>
</dbReference>
<name>A0ACC2LBH7_PERAE</name>
<organism evidence="1 2">
    <name type="scientific">Persea americana</name>
    <name type="common">Avocado</name>
    <dbReference type="NCBI Taxonomy" id="3435"/>
    <lineage>
        <taxon>Eukaryota</taxon>
        <taxon>Viridiplantae</taxon>
        <taxon>Streptophyta</taxon>
        <taxon>Embryophyta</taxon>
        <taxon>Tracheophyta</taxon>
        <taxon>Spermatophyta</taxon>
        <taxon>Magnoliopsida</taxon>
        <taxon>Magnoliidae</taxon>
        <taxon>Laurales</taxon>
        <taxon>Lauraceae</taxon>
        <taxon>Persea</taxon>
    </lineage>
</organism>
<accession>A0ACC2LBH7</accession>
<sequence length="469" mass="51791">MDLSSNNLSSDIPEALGNLQSLLYLDLSKNLFTGPIPKSFGQLVIIEYIDLSSNALSGVIPKSLEALRDVQFMNFSFNKLEGEILSGRAFANLTHESFRGNQALCGSPRFQVPPCQVHSAKTRPSRSHVVKIVVPIICAILFSAICFSILLICRAKKVKSPATVDRSLQIGQWKMITIHELQHATVNFSEANLLGEGSFGMVYRGTLADGMDIAVKVLKLQQEGAHESFDAECQVMCNVRHRNLVKVITACTNLDFKALRLDIMIDVALAMEYLHHDYSVPIVHCDLKPSNVLLDDDMTAHVSDFGIAKLLAGDKPEMLTSTLGTIGFIAPGNLICFICDLATKYGLDGRASTSADVYSYGILLLETFTRKKPTDEMFTRGSSLLQWVGDAFPDAVTKVVDDTLLMEISHNHRNGSSDEKEKENPATIVQLMVPIIHIGLSCARESPEERSNMRDVVMKLKKIRMSLEE</sequence>
<reference evidence="1 2" key="1">
    <citation type="journal article" date="2022" name="Hortic Res">
        <title>A haplotype resolved chromosomal level avocado genome allows analysis of novel avocado genes.</title>
        <authorList>
            <person name="Nath O."/>
            <person name="Fletcher S.J."/>
            <person name="Hayward A."/>
            <person name="Shaw L.M."/>
            <person name="Masouleh A.K."/>
            <person name="Furtado A."/>
            <person name="Henry R.J."/>
            <person name="Mitter N."/>
        </authorList>
    </citation>
    <scope>NUCLEOTIDE SEQUENCE [LARGE SCALE GENOMIC DNA]</scope>
    <source>
        <strain evidence="2">cv. Hass</strain>
    </source>
</reference>
<comment type="caution">
    <text evidence="1">The sequence shown here is derived from an EMBL/GenBank/DDBJ whole genome shotgun (WGS) entry which is preliminary data.</text>
</comment>